<dbReference type="OrthoDB" id="2207325at2759"/>
<dbReference type="Proteomes" id="UP000716291">
    <property type="component" value="Unassembled WGS sequence"/>
</dbReference>
<organism evidence="1 2">
    <name type="scientific">Rhizopus oryzae</name>
    <name type="common">Mucormycosis agent</name>
    <name type="synonym">Rhizopus arrhizus var. delemar</name>
    <dbReference type="NCBI Taxonomy" id="64495"/>
    <lineage>
        <taxon>Eukaryota</taxon>
        <taxon>Fungi</taxon>
        <taxon>Fungi incertae sedis</taxon>
        <taxon>Mucoromycota</taxon>
        <taxon>Mucoromycotina</taxon>
        <taxon>Mucoromycetes</taxon>
        <taxon>Mucorales</taxon>
        <taxon>Mucorineae</taxon>
        <taxon>Rhizopodaceae</taxon>
        <taxon>Rhizopus</taxon>
    </lineage>
</organism>
<evidence type="ECO:0000313" key="1">
    <source>
        <dbReference type="EMBL" id="KAG1302288.1"/>
    </source>
</evidence>
<sequence>MSSQFYYEDGQGKIVDEKGNDAMDWDDTVTPFHLTTLTCIRQYCEMQEVGQEPDVEFNAKMEEMSETVKQQTKSYYKYLNEQKLLFVYMNRVKLFNAAKSGRLAGGIAERTAQKWAKRLKEDKDWNILEKQTNLVNRPKPQLGQEHKTHLINFYDDNPQARLIDAVDSLTHSFADLSIKKSTVHNFLKSECNLSFKRFILRPVARNDTTKIAAD</sequence>
<comment type="caution">
    <text evidence="1">The sequence shown here is derived from an EMBL/GenBank/DDBJ whole genome shotgun (WGS) entry which is preliminary data.</text>
</comment>
<protein>
    <submittedName>
        <fullName evidence="1">Uncharacterized protein</fullName>
    </submittedName>
</protein>
<keyword evidence="2" id="KW-1185">Reference proteome</keyword>
<reference evidence="1" key="1">
    <citation type="journal article" date="2020" name="Microb. Genom.">
        <title>Genetic diversity of clinical and environmental Mucorales isolates obtained from an investigation of mucormycosis cases among solid organ transplant recipients.</title>
        <authorList>
            <person name="Nguyen M.H."/>
            <person name="Kaul D."/>
            <person name="Muto C."/>
            <person name="Cheng S.J."/>
            <person name="Richter R.A."/>
            <person name="Bruno V.M."/>
            <person name="Liu G."/>
            <person name="Beyhan S."/>
            <person name="Sundermann A.J."/>
            <person name="Mounaud S."/>
            <person name="Pasculle A.W."/>
            <person name="Nierman W.C."/>
            <person name="Driscoll E."/>
            <person name="Cumbie R."/>
            <person name="Clancy C.J."/>
            <person name="Dupont C.L."/>
        </authorList>
    </citation>
    <scope>NUCLEOTIDE SEQUENCE</scope>
    <source>
        <strain evidence="1">GL11</strain>
    </source>
</reference>
<evidence type="ECO:0000313" key="2">
    <source>
        <dbReference type="Proteomes" id="UP000716291"/>
    </source>
</evidence>
<dbReference type="AlphaFoldDB" id="A0A9P7BM50"/>
<gene>
    <name evidence="1" type="ORF">G6F64_011060</name>
</gene>
<accession>A0A9P7BM50</accession>
<name>A0A9P7BM50_RHIOR</name>
<dbReference type="EMBL" id="JAANQT010002521">
    <property type="protein sequence ID" value="KAG1302288.1"/>
    <property type="molecule type" value="Genomic_DNA"/>
</dbReference>
<proteinExistence type="predicted"/>